<evidence type="ECO:0000313" key="3">
    <source>
        <dbReference type="Proteomes" id="UP000053989"/>
    </source>
</evidence>
<feature type="region of interest" description="Disordered" evidence="1">
    <location>
        <begin position="52"/>
        <end position="214"/>
    </location>
</feature>
<feature type="compositionally biased region" description="Basic and acidic residues" evidence="1">
    <location>
        <begin position="22"/>
        <end position="32"/>
    </location>
</feature>
<feature type="compositionally biased region" description="Polar residues" evidence="1">
    <location>
        <begin position="52"/>
        <end position="78"/>
    </location>
</feature>
<name>A0A0C3DTY7_9AGAM</name>
<dbReference type="EMBL" id="KN822074">
    <property type="protein sequence ID" value="KIM59431.1"/>
    <property type="molecule type" value="Genomic_DNA"/>
</dbReference>
<feature type="region of interest" description="Disordered" evidence="1">
    <location>
        <begin position="372"/>
        <end position="393"/>
    </location>
</feature>
<reference evidence="2 3" key="1">
    <citation type="submission" date="2014-04" db="EMBL/GenBank/DDBJ databases">
        <authorList>
            <consortium name="DOE Joint Genome Institute"/>
            <person name="Kuo A."/>
            <person name="Kohler A."/>
            <person name="Nagy L.G."/>
            <person name="Floudas D."/>
            <person name="Copeland A."/>
            <person name="Barry K.W."/>
            <person name="Cichocki N."/>
            <person name="Veneault-Fourrey C."/>
            <person name="LaButti K."/>
            <person name="Lindquist E.A."/>
            <person name="Lipzen A."/>
            <person name="Lundell T."/>
            <person name="Morin E."/>
            <person name="Murat C."/>
            <person name="Sun H."/>
            <person name="Tunlid A."/>
            <person name="Henrissat B."/>
            <person name="Grigoriev I.V."/>
            <person name="Hibbett D.S."/>
            <person name="Martin F."/>
            <person name="Nordberg H.P."/>
            <person name="Cantor M.N."/>
            <person name="Hua S.X."/>
        </authorList>
    </citation>
    <scope>NUCLEOTIDE SEQUENCE [LARGE SCALE GENOMIC DNA]</scope>
    <source>
        <strain evidence="2 3">Foug A</strain>
    </source>
</reference>
<feature type="compositionally biased region" description="Low complexity" evidence="1">
    <location>
        <begin position="249"/>
        <end position="268"/>
    </location>
</feature>
<proteinExistence type="predicted"/>
<dbReference type="AlphaFoldDB" id="A0A0C3DTY7"/>
<reference evidence="3" key="2">
    <citation type="submission" date="2015-01" db="EMBL/GenBank/DDBJ databases">
        <title>Evolutionary Origins and Diversification of the Mycorrhizal Mutualists.</title>
        <authorList>
            <consortium name="DOE Joint Genome Institute"/>
            <consortium name="Mycorrhizal Genomics Consortium"/>
            <person name="Kohler A."/>
            <person name="Kuo A."/>
            <person name="Nagy L.G."/>
            <person name="Floudas D."/>
            <person name="Copeland A."/>
            <person name="Barry K.W."/>
            <person name="Cichocki N."/>
            <person name="Veneault-Fourrey C."/>
            <person name="LaButti K."/>
            <person name="Lindquist E.A."/>
            <person name="Lipzen A."/>
            <person name="Lundell T."/>
            <person name="Morin E."/>
            <person name="Murat C."/>
            <person name="Riley R."/>
            <person name="Ohm R."/>
            <person name="Sun H."/>
            <person name="Tunlid A."/>
            <person name="Henrissat B."/>
            <person name="Grigoriev I.V."/>
            <person name="Hibbett D.S."/>
            <person name="Martin F."/>
        </authorList>
    </citation>
    <scope>NUCLEOTIDE SEQUENCE [LARGE SCALE GENOMIC DNA]</scope>
    <source>
        <strain evidence="3">Foug A</strain>
    </source>
</reference>
<feature type="compositionally biased region" description="Basic and acidic residues" evidence="1">
    <location>
        <begin position="269"/>
        <end position="281"/>
    </location>
</feature>
<protein>
    <submittedName>
        <fullName evidence="2">Uncharacterized protein</fullName>
    </submittedName>
</protein>
<feature type="compositionally biased region" description="Polar residues" evidence="1">
    <location>
        <begin position="201"/>
        <end position="214"/>
    </location>
</feature>
<evidence type="ECO:0000256" key="1">
    <source>
        <dbReference type="SAM" id="MobiDB-lite"/>
    </source>
</evidence>
<feature type="region of interest" description="Disordered" evidence="1">
    <location>
        <begin position="1"/>
        <end position="38"/>
    </location>
</feature>
<dbReference type="STRING" id="1036808.A0A0C3DTY7"/>
<keyword evidence="3" id="KW-1185">Reference proteome</keyword>
<dbReference type="InParanoid" id="A0A0C3DTY7"/>
<dbReference type="PANTHER" id="PTHR14778:SF2">
    <property type="entry name" value="KINETOCHORE-ASSOCIATED PROTEIN DSN1 HOMOLOG"/>
    <property type="match status" value="1"/>
</dbReference>
<dbReference type="GO" id="GO:0000444">
    <property type="term" value="C:MIS12/MIND type complex"/>
    <property type="evidence" value="ECO:0007669"/>
    <property type="project" value="InterPro"/>
</dbReference>
<gene>
    <name evidence="2" type="ORF">SCLCIDRAFT_1217787</name>
</gene>
<sequence>MNGMKRKQEDSLFAATTKKQKKEINGKRKLIGEEQPGGLVIVRAPAQQNLFSSQPLASTSSRPPTFLSQPLASTSQPPSKKLKVDSSRAPTGAKQRDVPAAPPREDLEIDEDIRQMEDETDDLRRRSRAKESNNQTQSSQFPPSSPSGRHPPDTLQPLPDCETPQIQRNKLLRVGQPRTPQAQTPRRTSMSMRSKRTSTSFENTGVISQPHASVSDSSFYKHIDCDLPEPQRARQLLVWSAARALTRLSEPSSSSKPSRPPSKGSNSSRGKDPPPLDDDKKALLKTVQEDFIRMLAERKIDTSVYSRDKTPCKGTNLKPNEQNVKNRAREVTFQEHINRAQAEAEAWGRVDNFYHAYQVNSRAELESRHALFKPPSAKAKGKQRAVSQEPSADDWSWLIPHPEELSPGFESRIDLKRITEVMAGEPRTRDTHEDPLDEDIDELRWKLDRLFGWVSSAVQMTDVVETEIDHRFMLLSHALLSLSLPPPPPLPRSSSRGCGSSSTGVAAQLALVQMHRGRGHPPIHPPGESPRDILRALSRIDKQWPPRPPPLPSSSQDGGGGGADDARRRAVREVQRVQEGGSGGVGERKLTGLPTGVGVATPRKVLGTPRRR</sequence>
<dbReference type="Proteomes" id="UP000053989">
    <property type="component" value="Unassembled WGS sequence"/>
</dbReference>
<dbReference type="Pfam" id="PF08202">
    <property type="entry name" value="MIS13"/>
    <property type="match status" value="1"/>
</dbReference>
<organism evidence="2 3">
    <name type="scientific">Scleroderma citrinum Foug A</name>
    <dbReference type="NCBI Taxonomy" id="1036808"/>
    <lineage>
        <taxon>Eukaryota</taxon>
        <taxon>Fungi</taxon>
        <taxon>Dikarya</taxon>
        <taxon>Basidiomycota</taxon>
        <taxon>Agaricomycotina</taxon>
        <taxon>Agaricomycetes</taxon>
        <taxon>Agaricomycetidae</taxon>
        <taxon>Boletales</taxon>
        <taxon>Sclerodermatineae</taxon>
        <taxon>Sclerodermataceae</taxon>
        <taxon>Scleroderma</taxon>
    </lineage>
</organism>
<dbReference type="InterPro" id="IPR013218">
    <property type="entry name" value="Dsn1/Mis13"/>
</dbReference>
<feature type="compositionally biased region" description="Basic and acidic residues" evidence="1">
    <location>
        <begin position="564"/>
        <end position="576"/>
    </location>
</feature>
<dbReference type="GO" id="GO:0007059">
    <property type="term" value="P:chromosome segregation"/>
    <property type="evidence" value="ECO:0007669"/>
    <property type="project" value="InterPro"/>
</dbReference>
<feature type="compositionally biased region" description="Low complexity" evidence="1">
    <location>
        <begin position="132"/>
        <end position="142"/>
    </location>
</feature>
<feature type="region of interest" description="Disordered" evidence="1">
    <location>
        <begin position="542"/>
        <end position="612"/>
    </location>
</feature>
<dbReference type="PANTHER" id="PTHR14778">
    <property type="entry name" value="KINETOCHORE-ASSOCIATED PROTEIN DSN1 HOMOLOG"/>
    <property type="match status" value="1"/>
</dbReference>
<feature type="compositionally biased region" description="Basic and acidic residues" evidence="1">
    <location>
        <begin position="1"/>
        <end position="10"/>
    </location>
</feature>
<dbReference type="GO" id="GO:0051301">
    <property type="term" value="P:cell division"/>
    <property type="evidence" value="ECO:0007669"/>
    <property type="project" value="InterPro"/>
</dbReference>
<accession>A0A0C3DTY7</accession>
<evidence type="ECO:0000313" key="2">
    <source>
        <dbReference type="EMBL" id="KIM59431.1"/>
    </source>
</evidence>
<feature type="region of interest" description="Disordered" evidence="1">
    <location>
        <begin position="247"/>
        <end position="281"/>
    </location>
</feature>
<dbReference type="HOGENOM" id="CLU_019461_1_0_1"/>
<dbReference type="OrthoDB" id="3364649at2759"/>
<feature type="compositionally biased region" description="Low complexity" evidence="1">
    <location>
        <begin position="184"/>
        <end position="200"/>
    </location>
</feature>